<proteinExistence type="predicted"/>
<feature type="compositionally biased region" description="Basic and acidic residues" evidence="1">
    <location>
        <begin position="112"/>
        <end position="123"/>
    </location>
</feature>
<feature type="signal peptide" evidence="2">
    <location>
        <begin position="1"/>
        <end position="24"/>
    </location>
</feature>
<feature type="compositionally biased region" description="Low complexity" evidence="1">
    <location>
        <begin position="39"/>
        <end position="51"/>
    </location>
</feature>
<feature type="domain" description="EF-hand" evidence="3">
    <location>
        <begin position="58"/>
        <end position="93"/>
    </location>
</feature>
<dbReference type="InterPro" id="IPR018247">
    <property type="entry name" value="EF_Hand_1_Ca_BS"/>
</dbReference>
<evidence type="ECO:0000259" key="3">
    <source>
        <dbReference type="PROSITE" id="PS50222"/>
    </source>
</evidence>
<dbReference type="SUPFAM" id="SSF47473">
    <property type="entry name" value="EF-hand"/>
    <property type="match status" value="1"/>
</dbReference>
<dbReference type="PROSITE" id="PS00018">
    <property type="entry name" value="EF_HAND_1"/>
    <property type="match status" value="1"/>
</dbReference>
<dbReference type="Proteomes" id="UP000501534">
    <property type="component" value="Chromosome"/>
</dbReference>
<gene>
    <name evidence="4" type="ORF">DSM104443_02131</name>
</gene>
<evidence type="ECO:0000256" key="2">
    <source>
        <dbReference type="SAM" id="SignalP"/>
    </source>
</evidence>
<dbReference type="InterPro" id="IPR011992">
    <property type="entry name" value="EF-hand-dom_pair"/>
</dbReference>
<name>A0A6M4GUR5_9PROT</name>
<dbReference type="GO" id="GO:0005509">
    <property type="term" value="F:calcium ion binding"/>
    <property type="evidence" value="ECO:0007669"/>
    <property type="project" value="InterPro"/>
</dbReference>
<accession>A0A6M4GUR5</accession>
<feature type="region of interest" description="Disordered" evidence="1">
    <location>
        <begin position="112"/>
        <end position="134"/>
    </location>
</feature>
<dbReference type="RefSeq" id="WP_171092073.1">
    <property type="nucleotide sequence ID" value="NZ_CP053069.1"/>
</dbReference>
<dbReference type="EMBL" id="CP053069">
    <property type="protein sequence ID" value="QJR11060.1"/>
    <property type="molecule type" value="Genomic_DNA"/>
</dbReference>
<feature type="region of interest" description="Disordered" evidence="1">
    <location>
        <begin position="27"/>
        <end position="60"/>
    </location>
</feature>
<dbReference type="InterPro" id="IPR002048">
    <property type="entry name" value="EF_hand_dom"/>
</dbReference>
<protein>
    <recommendedName>
        <fullName evidence="3">EF-hand domain-containing protein</fullName>
    </recommendedName>
</protein>
<reference evidence="4 5" key="1">
    <citation type="submission" date="2020-04" db="EMBL/GenBank/DDBJ databases">
        <title>Usitatibacter rugosus gen. nov., sp. nov. and Usitatibacter palustris sp. nov., novel members of Usitatibacteraceae fam. nov. within the order Nitrosomonadales isolated from soil.</title>
        <authorList>
            <person name="Huber K.J."/>
            <person name="Neumann-Schaal M."/>
            <person name="Geppert A."/>
            <person name="Luckner M."/>
            <person name="Wanner G."/>
            <person name="Overmann J."/>
        </authorList>
    </citation>
    <scope>NUCLEOTIDE SEQUENCE [LARGE SCALE GENOMIC DNA]</scope>
    <source>
        <strain evidence="4 5">0125_3</strain>
    </source>
</reference>
<dbReference type="Gene3D" id="1.10.238.10">
    <property type="entry name" value="EF-hand"/>
    <property type="match status" value="1"/>
</dbReference>
<keyword evidence="5" id="KW-1185">Reference proteome</keyword>
<evidence type="ECO:0000313" key="5">
    <source>
        <dbReference type="Proteomes" id="UP000501534"/>
    </source>
</evidence>
<evidence type="ECO:0000256" key="1">
    <source>
        <dbReference type="SAM" id="MobiDB-lite"/>
    </source>
</evidence>
<feature type="chain" id="PRO_5026810104" description="EF-hand domain-containing protein" evidence="2">
    <location>
        <begin position="25"/>
        <end position="134"/>
    </location>
</feature>
<sequence>MKTMKPLSAALAVAILAVTGAAVAQVSADKTGKSTSGNTPVATPVTPGAPGHPLSGTGDDPAYGRYWTALDANGDGKVTRDEYLNYYGKRYDSYDTTKRGYYDRQSARSLYLEREMSKTDGQPKGDPLNPTTKK</sequence>
<dbReference type="PROSITE" id="PS50222">
    <property type="entry name" value="EF_HAND_2"/>
    <property type="match status" value="1"/>
</dbReference>
<evidence type="ECO:0000313" key="4">
    <source>
        <dbReference type="EMBL" id="QJR11060.1"/>
    </source>
</evidence>
<organism evidence="4 5">
    <name type="scientific">Usitatibacter rugosus</name>
    <dbReference type="NCBI Taxonomy" id="2732067"/>
    <lineage>
        <taxon>Bacteria</taxon>
        <taxon>Pseudomonadati</taxon>
        <taxon>Pseudomonadota</taxon>
        <taxon>Betaproteobacteria</taxon>
        <taxon>Nitrosomonadales</taxon>
        <taxon>Usitatibacteraceae</taxon>
        <taxon>Usitatibacter</taxon>
    </lineage>
</organism>
<dbReference type="KEGG" id="uru:DSM104443_02131"/>
<dbReference type="AlphaFoldDB" id="A0A6M4GUR5"/>
<keyword evidence="2" id="KW-0732">Signal</keyword>